<accession>A0A3S5CDG9</accession>
<comment type="caution">
    <text evidence="2">The sequence shown here is derived from an EMBL/GenBank/DDBJ whole genome shotgun (WGS) entry which is preliminary data.</text>
</comment>
<dbReference type="Proteomes" id="UP000784294">
    <property type="component" value="Unassembled WGS sequence"/>
</dbReference>
<evidence type="ECO:0000256" key="1">
    <source>
        <dbReference type="SAM" id="MobiDB-lite"/>
    </source>
</evidence>
<protein>
    <submittedName>
        <fullName evidence="2">Uncharacterized protein</fullName>
    </submittedName>
</protein>
<evidence type="ECO:0000313" key="2">
    <source>
        <dbReference type="EMBL" id="VEL12009.1"/>
    </source>
</evidence>
<feature type="compositionally biased region" description="Polar residues" evidence="1">
    <location>
        <begin position="15"/>
        <end position="29"/>
    </location>
</feature>
<proteinExistence type="predicted"/>
<dbReference type="EMBL" id="CAAALY010013508">
    <property type="protein sequence ID" value="VEL12009.1"/>
    <property type="molecule type" value="Genomic_DNA"/>
</dbReference>
<dbReference type="AlphaFoldDB" id="A0A3S5CDG9"/>
<keyword evidence="3" id="KW-1185">Reference proteome</keyword>
<reference evidence="2" key="1">
    <citation type="submission" date="2018-11" db="EMBL/GenBank/DDBJ databases">
        <authorList>
            <consortium name="Pathogen Informatics"/>
        </authorList>
    </citation>
    <scope>NUCLEOTIDE SEQUENCE</scope>
</reference>
<evidence type="ECO:0000313" key="3">
    <source>
        <dbReference type="Proteomes" id="UP000784294"/>
    </source>
</evidence>
<name>A0A3S5CDG9_9PLAT</name>
<sequence length="84" mass="8740">MAAGSPENREAVQVSPDSAISVTTDNSKSFGLGQHYTELPGFGLNDCVSVLESRGSNEPAGGQSLQEKRLSALLTSEAGEEEEA</sequence>
<gene>
    <name evidence="2" type="ORF">PXEA_LOCUS5449</name>
</gene>
<organism evidence="2 3">
    <name type="scientific">Protopolystoma xenopodis</name>
    <dbReference type="NCBI Taxonomy" id="117903"/>
    <lineage>
        <taxon>Eukaryota</taxon>
        <taxon>Metazoa</taxon>
        <taxon>Spiralia</taxon>
        <taxon>Lophotrochozoa</taxon>
        <taxon>Platyhelminthes</taxon>
        <taxon>Monogenea</taxon>
        <taxon>Polyopisthocotylea</taxon>
        <taxon>Polystomatidea</taxon>
        <taxon>Polystomatidae</taxon>
        <taxon>Protopolystoma</taxon>
    </lineage>
</organism>
<feature type="region of interest" description="Disordered" evidence="1">
    <location>
        <begin position="1"/>
        <end position="32"/>
    </location>
</feature>
<feature type="region of interest" description="Disordered" evidence="1">
    <location>
        <begin position="52"/>
        <end position="84"/>
    </location>
</feature>